<dbReference type="Proteomes" id="UP000610303">
    <property type="component" value="Unassembled WGS sequence"/>
</dbReference>
<gene>
    <name evidence="2" type="ORF">GCM10010196_06900</name>
</gene>
<feature type="compositionally biased region" description="Basic and acidic residues" evidence="1">
    <location>
        <begin position="55"/>
        <end position="79"/>
    </location>
</feature>
<protein>
    <submittedName>
        <fullName evidence="2">Uncharacterized protein</fullName>
    </submittedName>
</protein>
<comment type="caution">
    <text evidence="2">The sequence shown here is derived from an EMBL/GenBank/DDBJ whole genome shotgun (WGS) entry which is preliminary data.</text>
</comment>
<reference evidence="2" key="1">
    <citation type="journal article" date="2014" name="Int. J. Syst. Evol. Microbiol.">
        <title>Complete genome sequence of Corynebacterium casei LMG S-19264T (=DSM 44701T), isolated from a smear-ripened cheese.</title>
        <authorList>
            <consortium name="US DOE Joint Genome Institute (JGI-PGF)"/>
            <person name="Walter F."/>
            <person name="Albersmeier A."/>
            <person name="Kalinowski J."/>
            <person name="Ruckert C."/>
        </authorList>
    </citation>
    <scope>NUCLEOTIDE SEQUENCE</scope>
    <source>
        <strain evidence="2">JCM 3346</strain>
    </source>
</reference>
<keyword evidence="3" id="KW-1185">Reference proteome</keyword>
<accession>A0A918CCD9</accession>
<evidence type="ECO:0000313" key="2">
    <source>
        <dbReference type="EMBL" id="GGR16775.1"/>
    </source>
</evidence>
<proteinExistence type="predicted"/>
<dbReference type="EMBL" id="BMRJ01000001">
    <property type="protein sequence ID" value="GGR16775.1"/>
    <property type="molecule type" value="Genomic_DNA"/>
</dbReference>
<organism evidence="2 3">
    <name type="scientific">Agromyces mediolanus</name>
    <name type="common">Corynebacterium mediolanum</name>
    <dbReference type="NCBI Taxonomy" id="41986"/>
    <lineage>
        <taxon>Bacteria</taxon>
        <taxon>Bacillati</taxon>
        <taxon>Actinomycetota</taxon>
        <taxon>Actinomycetes</taxon>
        <taxon>Micrococcales</taxon>
        <taxon>Microbacteriaceae</taxon>
        <taxon>Agromyces</taxon>
    </lineage>
</organism>
<reference evidence="2" key="2">
    <citation type="submission" date="2020-09" db="EMBL/GenBank/DDBJ databases">
        <authorList>
            <person name="Sun Q."/>
            <person name="Ohkuma M."/>
        </authorList>
    </citation>
    <scope>NUCLEOTIDE SEQUENCE</scope>
    <source>
        <strain evidence="2">JCM 3346</strain>
    </source>
</reference>
<evidence type="ECO:0000313" key="3">
    <source>
        <dbReference type="Proteomes" id="UP000610303"/>
    </source>
</evidence>
<feature type="region of interest" description="Disordered" evidence="1">
    <location>
        <begin position="1"/>
        <end position="79"/>
    </location>
</feature>
<feature type="compositionally biased region" description="Basic residues" evidence="1">
    <location>
        <begin position="31"/>
        <end position="41"/>
    </location>
</feature>
<name>A0A918CCD9_AGRME</name>
<evidence type="ECO:0000256" key="1">
    <source>
        <dbReference type="SAM" id="MobiDB-lite"/>
    </source>
</evidence>
<dbReference type="AlphaFoldDB" id="A0A918CCD9"/>
<sequence>MTGATPTPESEPDGAPGAEETGSAAPERQRVVRARGARRAKLTPAPGSDPSPESPLEREPSRPAGPDDERITRERPPHW</sequence>